<dbReference type="RefSeq" id="WP_158507288.1">
    <property type="nucleotide sequence ID" value="NZ_BAAAEB010000023.1"/>
</dbReference>
<evidence type="ECO:0000313" key="2">
    <source>
        <dbReference type="EMBL" id="NNH10865.1"/>
    </source>
</evidence>
<sequence>MAGKFICQAARGCEFDVMQQFSGDRTNDQGRDRPMFVEGRIDDIDSPLPEEERTSR</sequence>
<evidence type="ECO:0000313" key="3">
    <source>
        <dbReference type="Proteomes" id="UP000542973"/>
    </source>
</evidence>
<organism evidence="2 3">
    <name type="scientific">Cupriavidus gilardii</name>
    <dbReference type="NCBI Taxonomy" id="82541"/>
    <lineage>
        <taxon>Bacteria</taxon>
        <taxon>Pseudomonadati</taxon>
        <taxon>Pseudomonadota</taxon>
        <taxon>Betaproteobacteria</taxon>
        <taxon>Burkholderiales</taxon>
        <taxon>Burkholderiaceae</taxon>
        <taxon>Cupriavidus</taxon>
    </lineage>
</organism>
<protein>
    <submittedName>
        <fullName evidence="2">Uncharacterized protein</fullName>
    </submittedName>
</protein>
<proteinExistence type="predicted"/>
<gene>
    <name evidence="2" type="ORF">HLB16_08230</name>
</gene>
<feature type="region of interest" description="Disordered" evidence="1">
    <location>
        <begin position="22"/>
        <end position="56"/>
    </location>
</feature>
<dbReference type="Proteomes" id="UP000542973">
    <property type="component" value="Unassembled WGS sequence"/>
</dbReference>
<reference evidence="2 3" key="1">
    <citation type="submission" date="2020-05" db="EMBL/GenBank/DDBJ databases">
        <title>MicrobeNet Type strains.</title>
        <authorList>
            <person name="Nicholson A.C."/>
        </authorList>
    </citation>
    <scope>NUCLEOTIDE SEQUENCE [LARGE SCALE GENOMIC DNA]</scope>
    <source>
        <strain evidence="2 3">ATCC 700815</strain>
    </source>
</reference>
<evidence type="ECO:0000256" key="1">
    <source>
        <dbReference type="SAM" id="MobiDB-lite"/>
    </source>
</evidence>
<feature type="compositionally biased region" description="Basic and acidic residues" evidence="1">
    <location>
        <begin position="25"/>
        <end position="43"/>
    </location>
</feature>
<dbReference type="AlphaFoldDB" id="A0A849BAW2"/>
<accession>A0A849BAW2</accession>
<dbReference type="EMBL" id="JABEMD010000010">
    <property type="protein sequence ID" value="NNH10865.1"/>
    <property type="molecule type" value="Genomic_DNA"/>
</dbReference>
<name>A0A849BAW2_9BURK</name>
<comment type="caution">
    <text evidence="2">The sequence shown here is derived from an EMBL/GenBank/DDBJ whole genome shotgun (WGS) entry which is preliminary data.</text>
</comment>